<name>A0A1X0QAF2_9MICR</name>
<sequence>MNYSHISFKIPKSNNQTYNLIKISLLKQSYDIKEFKKEVDGLKIKLYMDYNIENLIKIFKSILSSYENTNICFERRNKCNKKENVLVMEDTDLLKLCICLVMEIKNLSKKLSKYNANIYIDKNKVRILSDTKGNLYEITNEIMLYFNHYFIVYFSFNKSFNQLNKQILVTNNNKVTLITNLSDLNRLTCYEARLETNFNLNKETTEFICGKKCGKFNKIVNDVKIPITLSFKNNQTYFSVEPTCFTKFVKGLNLLFDEYPYIELFNIDQKYHKKIIGVSGVDIQKLMKVYDVYIKFMNNIESVDYNYNVICKTPIKNMNNIENLKKVLLSLTNNSQLKKENKSINILPKKENKNYDSGLRLLRELIHLYKLIN</sequence>
<dbReference type="InterPro" id="IPR036612">
    <property type="entry name" value="KH_dom_type_1_sf"/>
</dbReference>
<keyword evidence="2" id="KW-1185">Reference proteome</keyword>
<accession>A0A1X0QAF2</accession>
<dbReference type="Gene3D" id="3.30.1370.10">
    <property type="entry name" value="K Homology domain, type 1"/>
    <property type="match status" value="1"/>
</dbReference>
<dbReference type="AlphaFoldDB" id="A0A1X0QAF2"/>
<gene>
    <name evidence="1" type="primary">MUG60</name>
    <name evidence="1" type="ORF">HERIO_1390</name>
</gene>
<organism evidence="1 2">
    <name type="scientific">Hepatospora eriocheir</name>
    <dbReference type="NCBI Taxonomy" id="1081669"/>
    <lineage>
        <taxon>Eukaryota</taxon>
        <taxon>Fungi</taxon>
        <taxon>Fungi incertae sedis</taxon>
        <taxon>Microsporidia</taxon>
        <taxon>Hepatosporidae</taxon>
        <taxon>Hepatospora</taxon>
    </lineage>
</organism>
<evidence type="ECO:0000313" key="1">
    <source>
        <dbReference type="EMBL" id="ORD96683.1"/>
    </source>
</evidence>
<comment type="caution">
    <text evidence="1">The sequence shown here is derived from an EMBL/GenBank/DDBJ whole genome shotgun (WGS) entry which is preliminary data.</text>
</comment>
<dbReference type="Proteomes" id="UP000192356">
    <property type="component" value="Unassembled WGS sequence"/>
</dbReference>
<proteinExistence type="predicted"/>
<evidence type="ECO:0000313" key="2">
    <source>
        <dbReference type="Proteomes" id="UP000192356"/>
    </source>
</evidence>
<dbReference type="SUPFAM" id="SSF54791">
    <property type="entry name" value="Eukaryotic type KH-domain (KH-domain type I)"/>
    <property type="match status" value="1"/>
</dbReference>
<dbReference type="VEuPathDB" id="MicrosporidiaDB:A0H76_1091"/>
<reference evidence="1 2" key="1">
    <citation type="journal article" date="2017" name="Environ. Microbiol.">
        <title>Decay of the glycolytic pathway and adaptation to intranuclear parasitism within Enterocytozoonidae microsporidia.</title>
        <authorList>
            <person name="Wiredu Boakye D."/>
            <person name="Jaroenlak P."/>
            <person name="Prachumwat A."/>
            <person name="Williams T.A."/>
            <person name="Bateman K.S."/>
            <person name="Itsathitphaisarn O."/>
            <person name="Sritunyalucksana K."/>
            <person name="Paszkiewicz K.H."/>
            <person name="Moore K.A."/>
            <person name="Stentiford G.D."/>
            <person name="Williams B.A."/>
        </authorList>
    </citation>
    <scope>NUCLEOTIDE SEQUENCE [LARGE SCALE GENOMIC DNA]</scope>
    <source>
        <strain evidence="1 2">GB1</strain>
    </source>
</reference>
<protein>
    <submittedName>
        <fullName evidence="1">MUG60</fullName>
    </submittedName>
</protein>
<dbReference type="VEuPathDB" id="MicrosporidiaDB:HERIO_1390"/>
<dbReference type="OrthoDB" id="2196204at2759"/>
<dbReference type="GO" id="GO:0003723">
    <property type="term" value="F:RNA binding"/>
    <property type="evidence" value="ECO:0007669"/>
    <property type="project" value="InterPro"/>
</dbReference>
<dbReference type="EMBL" id="LVKB01000068">
    <property type="protein sequence ID" value="ORD96683.1"/>
    <property type="molecule type" value="Genomic_DNA"/>
</dbReference>